<dbReference type="AlphaFoldDB" id="A0A4P6YXA9"/>
<dbReference type="InterPro" id="IPR018958">
    <property type="entry name" value="Knr4/Smi1-like_dom"/>
</dbReference>
<evidence type="ECO:0000313" key="2">
    <source>
        <dbReference type="EMBL" id="QBO37447.1"/>
    </source>
</evidence>
<accession>A0A4P6YXA9</accession>
<dbReference type="SUPFAM" id="SSF160631">
    <property type="entry name" value="SMI1/KNR4-like"/>
    <property type="match status" value="1"/>
</dbReference>
<dbReference type="InterPro" id="IPR037883">
    <property type="entry name" value="Knr4/Smi1-like_sf"/>
</dbReference>
<sequence length="155" mass="17892">MYDDKSIMFPLPSQDLITKEEGYWSIVLPDDYKKFITAYNGVTPISNEFTVNAREYLIEKFLPILETPEDNELGEYDIDVVLTELDERLISDEDLVGVELLPIAALFSGDFLVLDYSNRKQNPSLAIWLHDESSEWEPVKIPAFETFSELLNKLH</sequence>
<protein>
    <submittedName>
        <fullName evidence="2">SMI1/KNR4 family protein</fullName>
    </submittedName>
</protein>
<reference evidence="3" key="1">
    <citation type="submission" date="2019-03" db="EMBL/GenBank/DDBJ databases">
        <title>Weissella sp. 26KH-42 Genome sequencing.</title>
        <authorList>
            <person name="Heo J."/>
            <person name="Kim S.-J."/>
            <person name="Kim J.-S."/>
            <person name="Hong S.-B."/>
            <person name="Kwon S.-W."/>
        </authorList>
    </citation>
    <scope>NUCLEOTIDE SEQUENCE [LARGE SCALE GENOMIC DNA]</scope>
    <source>
        <strain evidence="3">26KH-42</strain>
    </source>
</reference>
<gene>
    <name evidence="2" type="ORF">EQG49_04250</name>
</gene>
<evidence type="ECO:0000259" key="1">
    <source>
        <dbReference type="SMART" id="SM00860"/>
    </source>
</evidence>
<dbReference type="EMBL" id="CP037940">
    <property type="protein sequence ID" value="QBO37447.1"/>
    <property type="molecule type" value="Genomic_DNA"/>
</dbReference>
<dbReference type="Gene3D" id="3.40.1580.10">
    <property type="entry name" value="SMI1/KNR4-like"/>
    <property type="match status" value="1"/>
</dbReference>
<feature type="domain" description="Knr4/Smi1-like" evidence="1">
    <location>
        <begin position="10"/>
        <end position="153"/>
    </location>
</feature>
<name>A0A4P6YXA9_9LACO</name>
<evidence type="ECO:0000313" key="3">
    <source>
        <dbReference type="Proteomes" id="UP000292886"/>
    </source>
</evidence>
<organism evidence="2 3">
    <name type="scientific">Periweissella cryptocerci</name>
    <dbReference type="NCBI Taxonomy" id="2506420"/>
    <lineage>
        <taxon>Bacteria</taxon>
        <taxon>Bacillati</taxon>
        <taxon>Bacillota</taxon>
        <taxon>Bacilli</taxon>
        <taxon>Lactobacillales</taxon>
        <taxon>Lactobacillaceae</taxon>
        <taxon>Periweissella</taxon>
    </lineage>
</organism>
<dbReference type="OrthoDB" id="2223083at2"/>
<proteinExistence type="predicted"/>
<dbReference type="Pfam" id="PF14568">
    <property type="entry name" value="SUKH_6"/>
    <property type="match status" value="1"/>
</dbReference>
<dbReference type="Proteomes" id="UP000292886">
    <property type="component" value="Chromosome"/>
</dbReference>
<keyword evidence="3" id="KW-1185">Reference proteome</keyword>
<dbReference type="KEGG" id="wei:EQG49_04250"/>
<dbReference type="SMART" id="SM00860">
    <property type="entry name" value="SMI1_KNR4"/>
    <property type="match status" value="1"/>
</dbReference>